<evidence type="ECO:0000256" key="7">
    <source>
        <dbReference type="SAM" id="MobiDB-lite"/>
    </source>
</evidence>
<dbReference type="SUPFAM" id="SSF56399">
    <property type="entry name" value="ADP-ribosylation"/>
    <property type="match status" value="1"/>
</dbReference>
<comment type="function">
    <text evidence="1">Catalyzes the last step of tRNA splicing, the transfer of the splice junction 2'-phosphate from ligated tRNA to NAD to produce ADP-ribose 1''-2'' cyclic phosphate.</text>
</comment>
<dbReference type="InterPro" id="IPR042081">
    <property type="entry name" value="RNA_2'-PTrans_C"/>
</dbReference>
<accession>A0A445GBZ0</accession>
<dbReference type="AlphaFoldDB" id="A0A445GBZ0"/>
<evidence type="ECO:0000313" key="8">
    <source>
        <dbReference type="EMBL" id="RZB58661.1"/>
    </source>
</evidence>
<evidence type="ECO:0000256" key="5">
    <source>
        <dbReference type="ARBA" id="ARBA00023027"/>
    </source>
</evidence>
<proteinExistence type="inferred from homology"/>
<dbReference type="EC" id="2.7.1.160" evidence="3"/>
<dbReference type="Proteomes" id="UP000289340">
    <property type="component" value="Chromosome 17"/>
</dbReference>
<reference evidence="8 9" key="1">
    <citation type="submission" date="2018-09" db="EMBL/GenBank/DDBJ databases">
        <title>A high-quality reference genome of wild soybean provides a powerful tool to mine soybean genomes.</title>
        <authorList>
            <person name="Xie M."/>
            <person name="Chung C.Y.L."/>
            <person name="Li M.-W."/>
            <person name="Wong F.-L."/>
            <person name="Chan T.-F."/>
            <person name="Lam H.-M."/>
        </authorList>
    </citation>
    <scope>NUCLEOTIDE SEQUENCE [LARGE SCALE GENOMIC DNA]</scope>
    <source>
        <strain evidence="9">cv. W05</strain>
        <tissue evidence="8">Hypocotyl of etiolated seedlings</tissue>
    </source>
</reference>
<evidence type="ECO:0000256" key="2">
    <source>
        <dbReference type="ARBA" id="ARBA00009836"/>
    </source>
</evidence>
<protein>
    <recommendedName>
        <fullName evidence="3">2'-phosphotransferase</fullName>
        <ecNumber evidence="3">2.7.1.160</ecNumber>
    </recommendedName>
</protein>
<dbReference type="PANTHER" id="PTHR12684:SF2">
    <property type="entry name" value="TRNA 2'-PHOSPHOTRANSFERASE 1"/>
    <property type="match status" value="1"/>
</dbReference>
<evidence type="ECO:0000256" key="6">
    <source>
        <dbReference type="ARBA" id="ARBA00047949"/>
    </source>
</evidence>
<dbReference type="Gene3D" id="3.20.170.30">
    <property type="match status" value="1"/>
</dbReference>
<keyword evidence="4 8" id="KW-0808">Transferase</keyword>
<dbReference type="PANTHER" id="PTHR12684">
    <property type="entry name" value="PUTATIVE PHOSPHOTRANSFERASE"/>
    <property type="match status" value="1"/>
</dbReference>
<dbReference type="EMBL" id="QZWG01000017">
    <property type="protein sequence ID" value="RZB58661.1"/>
    <property type="molecule type" value="Genomic_DNA"/>
</dbReference>
<comment type="similarity">
    <text evidence="2">Belongs to the KptA/TPT1 family.</text>
</comment>
<dbReference type="GO" id="GO:0006388">
    <property type="term" value="P:tRNA splicing, via endonucleolytic cleavage and ligation"/>
    <property type="evidence" value="ECO:0007669"/>
    <property type="project" value="TreeGrafter"/>
</dbReference>
<comment type="catalytic activity">
    <reaction evidence="6">
        <text>2'-phospho-[ligated tRNA] + NAD(+) = mature tRNA + ADP-alpha-D-ribose 1'',2''-cyclic phosphate + nicotinamide</text>
        <dbReference type="Rhea" id="RHEA:23324"/>
        <dbReference type="Rhea" id="RHEA-COMP:11106"/>
        <dbReference type="Rhea" id="RHEA-COMP:11107"/>
        <dbReference type="ChEBI" id="CHEBI:17154"/>
        <dbReference type="ChEBI" id="CHEBI:57540"/>
        <dbReference type="ChEBI" id="CHEBI:76596"/>
        <dbReference type="ChEBI" id="CHEBI:82883"/>
        <dbReference type="ChEBI" id="CHEBI:85027"/>
        <dbReference type="EC" id="2.7.1.160"/>
    </reaction>
</comment>
<keyword evidence="9" id="KW-1185">Reference proteome</keyword>
<name>A0A445GBZ0_GLYSO</name>
<dbReference type="InterPro" id="IPR042080">
    <property type="entry name" value="RNA_2'-PTrans_N"/>
</dbReference>
<dbReference type="GO" id="GO:0000215">
    <property type="term" value="F:tRNA 2'-phosphotransferase activity"/>
    <property type="evidence" value="ECO:0007669"/>
    <property type="project" value="UniProtKB-EC"/>
</dbReference>
<sequence>MFASVTNSSTNILRHCALLRPRVTPIFLSLLHRLGASAPMDNNARSNPFSSYAHASPRKLDCELKRFRFCGQCVLLVVFGDDYLSVVDEFLGAVINQGPNVIEHFDVFTTQGGGIEGLCWLCMLCTKLLMIEAQDALLQCCDYITSVTGRGKAFDMRNDRERTRGRGGGSGSGKDKIDSLGRLLTRILRHMASELNLNMRSDGYVKVNDLLKLNLKTFANIPLKLHTIDDIREAVRKDNKQRFSLLEENGELLIRANQGHTVKAVETESLLKPILSAEEFPVCVHGTYRKNLESILGSGLKRMKRLHVHFSCGLPTDGEVISGMRQDVNVLIFLDVRKALEEGMKLYISDNKVILTEGFDGVVPAKYFEKIESWPSRQPIPF</sequence>
<dbReference type="Gene3D" id="1.10.10.970">
    <property type="entry name" value="RNA 2'-phosphotransferase, Tpt1/KptA family, N-terminal domain"/>
    <property type="match status" value="1"/>
</dbReference>
<evidence type="ECO:0000256" key="4">
    <source>
        <dbReference type="ARBA" id="ARBA00022679"/>
    </source>
</evidence>
<gene>
    <name evidence="8" type="ORF">D0Y65_046985</name>
</gene>
<dbReference type="InterPro" id="IPR002745">
    <property type="entry name" value="Ptrans_KptA/Tpt1"/>
</dbReference>
<organism evidence="8 9">
    <name type="scientific">Glycine soja</name>
    <name type="common">Wild soybean</name>
    <dbReference type="NCBI Taxonomy" id="3848"/>
    <lineage>
        <taxon>Eukaryota</taxon>
        <taxon>Viridiplantae</taxon>
        <taxon>Streptophyta</taxon>
        <taxon>Embryophyta</taxon>
        <taxon>Tracheophyta</taxon>
        <taxon>Spermatophyta</taxon>
        <taxon>Magnoliopsida</taxon>
        <taxon>eudicotyledons</taxon>
        <taxon>Gunneridae</taxon>
        <taxon>Pentapetalae</taxon>
        <taxon>rosids</taxon>
        <taxon>fabids</taxon>
        <taxon>Fabales</taxon>
        <taxon>Fabaceae</taxon>
        <taxon>Papilionoideae</taxon>
        <taxon>50 kb inversion clade</taxon>
        <taxon>NPAAA clade</taxon>
        <taxon>indigoferoid/millettioid clade</taxon>
        <taxon>Phaseoleae</taxon>
        <taxon>Glycine</taxon>
        <taxon>Glycine subgen. Soja</taxon>
    </lineage>
</organism>
<feature type="region of interest" description="Disordered" evidence="7">
    <location>
        <begin position="157"/>
        <end position="176"/>
    </location>
</feature>
<evidence type="ECO:0000256" key="3">
    <source>
        <dbReference type="ARBA" id="ARBA00012007"/>
    </source>
</evidence>
<evidence type="ECO:0000256" key="1">
    <source>
        <dbReference type="ARBA" id="ARBA00003343"/>
    </source>
</evidence>
<dbReference type="Pfam" id="PF01885">
    <property type="entry name" value="PTS_2-RNA"/>
    <property type="match status" value="1"/>
</dbReference>
<comment type="caution">
    <text evidence="8">The sequence shown here is derived from an EMBL/GenBank/DDBJ whole genome shotgun (WGS) entry which is preliminary data.</text>
</comment>
<keyword evidence="5" id="KW-0520">NAD</keyword>
<evidence type="ECO:0000313" key="9">
    <source>
        <dbReference type="Proteomes" id="UP000289340"/>
    </source>
</evidence>